<proteinExistence type="predicted"/>
<dbReference type="Proteomes" id="UP000245783">
    <property type="component" value="Unassembled WGS sequence"/>
</dbReference>
<feature type="compositionally biased region" description="Basic and acidic residues" evidence="1">
    <location>
        <begin position="105"/>
        <end position="117"/>
    </location>
</feature>
<feature type="transmembrane region" description="Helical" evidence="2">
    <location>
        <begin position="773"/>
        <end position="799"/>
    </location>
</feature>
<feature type="transmembrane region" description="Helical" evidence="2">
    <location>
        <begin position="582"/>
        <end position="607"/>
    </location>
</feature>
<evidence type="ECO:0000256" key="2">
    <source>
        <dbReference type="SAM" id="Phobius"/>
    </source>
</evidence>
<keyword evidence="2" id="KW-1133">Transmembrane helix</keyword>
<feature type="region of interest" description="Disordered" evidence="1">
    <location>
        <begin position="1"/>
        <end position="148"/>
    </location>
</feature>
<dbReference type="GeneID" id="37032787"/>
<reference evidence="3 4" key="1">
    <citation type="journal article" date="2018" name="Mol. Biol. Evol.">
        <title>Broad Genomic Sampling Reveals a Smut Pathogenic Ancestry of the Fungal Clade Ustilaginomycotina.</title>
        <authorList>
            <person name="Kijpornyongpan T."/>
            <person name="Mondo S.J."/>
            <person name="Barry K."/>
            <person name="Sandor L."/>
            <person name="Lee J."/>
            <person name="Lipzen A."/>
            <person name="Pangilinan J."/>
            <person name="LaButti K."/>
            <person name="Hainaut M."/>
            <person name="Henrissat B."/>
            <person name="Grigoriev I.V."/>
            <person name="Spatafora J.W."/>
            <person name="Aime M.C."/>
        </authorList>
    </citation>
    <scope>NUCLEOTIDE SEQUENCE [LARGE SCALE GENOMIC DNA]</scope>
    <source>
        <strain evidence="3 4">MCA 4658</strain>
    </source>
</reference>
<evidence type="ECO:0000313" key="3">
    <source>
        <dbReference type="EMBL" id="PWN40752.1"/>
    </source>
</evidence>
<accession>A0A316VTD6</accession>
<sequence>MPRSSAGTGTGTGARRSASVLSSEALSGSADEEEGKRVRGTSAATPRRSTRLSPTPNNTPASGMRSVASVLEIEEEEEERESGKRRGRGSAEGRKMAGSVRRRRDVAGLHQQEKQELEQEQEQEQENEDDDEEILIDPLPVASSTTAAATTRPARRALLLHLLRPLSHLPPILPPLLLISSFLLLFALPIPHKPFHRATYVDENALQPAAGRLYWDWQQVEWADKTAERVNEVLRSGNDAKSRASFITSELESVGLFAHAQSYTYSFSSSSHTSTRTRSGTNAYGHLRASRSDGRESILILAPWKSSIANHTDEENAQVFAAAAAGGSDAATRGEWYERLKEKRDNVRGVALALTLARFLGQFKYWSKDFIFLFPHDDEGDELAATRAWLTQYYGSSQANLQADALQIPRSLIWTGLSLDYPSDSFSSLQLTFEGVNGAEPNLDVLNTFVRVAQRVDNVPIRFDSPSKDDLPYAVDRAFGALSTWLDREYWDAGGTKRYLMGMRNVARQAGRLAMSTPLSPAGLLTAFHIDAIGVSATPANGPYGFYQLGRIIESNIRSFSNLLERLHHSQFFYLVTEADKFVQFATLLPTAILPAVALSCAGLLLWNREGREARVRAEELINRSVSTLSKATAGNGVLASMTAAADVPLRRPTMQHYRATLLEAYASSGALLTPSRLAKMDQSLSGTQRPTGTALTVIVTMHALAAATLCLMGSAPLQCAKEGLWRCDEIRWIAVLLLGAFALLCVTFAALQRTRAPGTTSPLPPTLHALTLLHAGMLVASVSTLNFSLAALSGIMLGAPLYLFQPRSSSEPAPTVGLRFWSMGKAAILLALHPILLLLLSQATLDRLAYWASRDLLGPLPDQLSPIFMGLGIPAPASSAGWTALARQISCAVDLLVDRTLANDFMLGTKTMSFFLLGIGTIHLQAAVANALGALG</sequence>
<dbReference type="OrthoDB" id="445301at2759"/>
<protein>
    <submittedName>
        <fullName evidence="3">Gaa1-domain-containing protein</fullName>
    </submittedName>
</protein>
<keyword evidence="2" id="KW-0472">Membrane</keyword>
<evidence type="ECO:0000256" key="1">
    <source>
        <dbReference type="SAM" id="MobiDB-lite"/>
    </source>
</evidence>
<organism evidence="3 4">
    <name type="scientific">Ceraceosorus guamensis</name>
    <dbReference type="NCBI Taxonomy" id="1522189"/>
    <lineage>
        <taxon>Eukaryota</taxon>
        <taxon>Fungi</taxon>
        <taxon>Dikarya</taxon>
        <taxon>Basidiomycota</taxon>
        <taxon>Ustilaginomycotina</taxon>
        <taxon>Exobasidiomycetes</taxon>
        <taxon>Ceraceosorales</taxon>
        <taxon>Ceraceosoraceae</taxon>
        <taxon>Ceraceosorus</taxon>
    </lineage>
</organism>
<feature type="transmembrane region" description="Helical" evidence="2">
    <location>
        <begin position="731"/>
        <end position="752"/>
    </location>
</feature>
<dbReference type="GO" id="GO:0042765">
    <property type="term" value="C:GPI-anchor transamidase complex"/>
    <property type="evidence" value="ECO:0007669"/>
    <property type="project" value="InterPro"/>
</dbReference>
<evidence type="ECO:0000313" key="4">
    <source>
        <dbReference type="Proteomes" id="UP000245783"/>
    </source>
</evidence>
<dbReference type="PANTHER" id="PTHR13304:SF0">
    <property type="entry name" value="GLYCOSYLPHOSPHATIDYLINOSITOL ANCHOR ATTACHMENT 1 PROTEIN"/>
    <property type="match status" value="1"/>
</dbReference>
<dbReference type="Pfam" id="PF04114">
    <property type="entry name" value="Gaa1"/>
    <property type="match status" value="1"/>
</dbReference>
<dbReference type="InParanoid" id="A0A316VTD6"/>
<keyword evidence="4" id="KW-1185">Reference proteome</keyword>
<dbReference type="RefSeq" id="XP_025367912.1">
    <property type="nucleotide sequence ID" value="XM_025510917.1"/>
</dbReference>
<feature type="transmembrane region" description="Helical" evidence="2">
    <location>
        <begin position="915"/>
        <end position="936"/>
    </location>
</feature>
<feature type="transmembrane region" description="Helical" evidence="2">
    <location>
        <begin position="695"/>
        <end position="719"/>
    </location>
</feature>
<feature type="compositionally biased region" description="Polar residues" evidence="1">
    <location>
        <begin position="51"/>
        <end position="61"/>
    </location>
</feature>
<dbReference type="STRING" id="1522189.A0A316VTD6"/>
<gene>
    <name evidence="3" type="ORF">IE81DRAFT_204633</name>
</gene>
<dbReference type="PANTHER" id="PTHR13304">
    <property type="entry name" value="GLYCOSYLPHOSPHATIDYLINOSITOL ANCHOR ATTACHMENT 1 PROTEIN"/>
    <property type="match status" value="1"/>
</dbReference>
<dbReference type="AlphaFoldDB" id="A0A316VTD6"/>
<keyword evidence="2" id="KW-0812">Transmembrane</keyword>
<feature type="compositionally biased region" description="Low complexity" evidence="1">
    <location>
        <begin position="138"/>
        <end position="148"/>
    </location>
</feature>
<dbReference type="EMBL" id="KZ819408">
    <property type="protein sequence ID" value="PWN40752.1"/>
    <property type="molecule type" value="Genomic_DNA"/>
</dbReference>
<name>A0A316VTD6_9BASI</name>
<feature type="compositionally biased region" description="Basic and acidic residues" evidence="1">
    <location>
        <begin position="81"/>
        <end position="95"/>
    </location>
</feature>
<dbReference type="GO" id="GO:0016255">
    <property type="term" value="P:attachment of GPI anchor to protein"/>
    <property type="evidence" value="ECO:0007669"/>
    <property type="project" value="TreeGrafter"/>
</dbReference>
<dbReference type="InterPro" id="IPR007246">
    <property type="entry name" value="Gaa1"/>
</dbReference>
<feature type="transmembrane region" description="Helical" evidence="2">
    <location>
        <begin position="819"/>
        <end position="841"/>
    </location>
</feature>
<feature type="compositionally biased region" description="Low complexity" evidence="1">
    <location>
        <begin position="1"/>
        <end position="19"/>
    </location>
</feature>
<feature type="compositionally biased region" description="Acidic residues" evidence="1">
    <location>
        <begin position="118"/>
        <end position="135"/>
    </location>
</feature>